<dbReference type="Proteomes" id="UP000830236">
    <property type="component" value="Chromosome"/>
</dbReference>
<protein>
    <submittedName>
        <fullName evidence="1">Uncharacterized protein</fullName>
    </submittedName>
</protein>
<evidence type="ECO:0000313" key="2">
    <source>
        <dbReference type="Proteomes" id="UP000830236"/>
    </source>
</evidence>
<reference evidence="1" key="1">
    <citation type="submission" date="2022-05" db="EMBL/GenBank/DDBJ databases">
        <title>Using nanopore sequencing to obtain complete genomes from saliva samples.</title>
        <authorList>
            <person name="Baker J.L."/>
        </authorList>
    </citation>
    <scope>NUCLEOTIDE SEQUENCE</scope>
    <source>
        <strain evidence="1">JCVI-JB-Ag32</strain>
    </source>
</reference>
<name>A0A9E7D7F4_9ACTO</name>
<evidence type="ECO:0000313" key="1">
    <source>
        <dbReference type="EMBL" id="UQF80613.1"/>
    </source>
</evidence>
<sequence>MKVGDIDTDMRLICHEGLTEAFLLSLEGIHRRDLDTGAKDTGAKLFAALF</sequence>
<proteinExistence type="predicted"/>
<dbReference type="EMBL" id="CP097095">
    <property type="protein sequence ID" value="UQF80613.1"/>
    <property type="molecule type" value="Genomic_DNA"/>
</dbReference>
<dbReference type="AlphaFoldDB" id="A0A9E7D7F4"/>
<organism evidence="1 2">
    <name type="scientific">Actinomyces graevenitzii</name>
    <dbReference type="NCBI Taxonomy" id="55565"/>
    <lineage>
        <taxon>Bacteria</taxon>
        <taxon>Bacillati</taxon>
        <taxon>Actinomycetota</taxon>
        <taxon>Actinomycetes</taxon>
        <taxon>Actinomycetales</taxon>
        <taxon>Actinomycetaceae</taxon>
        <taxon>Actinomyces</taxon>
    </lineage>
</organism>
<accession>A0A9E7D7F4</accession>
<dbReference type="KEGG" id="agh:M3I41_03905"/>
<gene>
    <name evidence="1" type="ORF">M3I41_03905</name>
</gene>